<evidence type="ECO:0000313" key="1">
    <source>
        <dbReference type="EMBL" id="KAF8444481.1"/>
    </source>
</evidence>
<protein>
    <submittedName>
        <fullName evidence="1">Uncharacterized protein</fullName>
    </submittedName>
</protein>
<dbReference type="EMBL" id="WHUW01000006">
    <property type="protein sequence ID" value="KAF8444485.1"/>
    <property type="molecule type" value="Genomic_DNA"/>
</dbReference>
<reference evidence="1" key="1">
    <citation type="submission" date="2019-10" db="EMBL/GenBank/DDBJ databases">
        <authorList>
            <consortium name="DOE Joint Genome Institute"/>
            <person name="Kuo A."/>
            <person name="Miyauchi S."/>
            <person name="Kiss E."/>
            <person name="Drula E."/>
            <person name="Kohler A."/>
            <person name="Sanchez-Garcia M."/>
            <person name="Andreopoulos B."/>
            <person name="Barry K.W."/>
            <person name="Bonito G."/>
            <person name="Buee M."/>
            <person name="Carver A."/>
            <person name="Chen C."/>
            <person name="Cichocki N."/>
            <person name="Clum A."/>
            <person name="Culley D."/>
            <person name="Crous P.W."/>
            <person name="Fauchery L."/>
            <person name="Girlanda M."/>
            <person name="Hayes R."/>
            <person name="Keri Z."/>
            <person name="LaButti K."/>
            <person name="Lipzen A."/>
            <person name="Lombard V."/>
            <person name="Magnuson J."/>
            <person name="Maillard F."/>
            <person name="Morin E."/>
            <person name="Murat C."/>
            <person name="Nolan M."/>
            <person name="Ohm R."/>
            <person name="Pangilinan J."/>
            <person name="Pereira M."/>
            <person name="Perotto S."/>
            <person name="Peter M."/>
            <person name="Riley R."/>
            <person name="Sitrit Y."/>
            <person name="Stielow B."/>
            <person name="Szollosi G."/>
            <person name="Zifcakova L."/>
            <person name="Stursova M."/>
            <person name="Spatafora J.W."/>
            <person name="Tedersoo L."/>
            <person name="Vaario L.-M."/>
            <person name="Yamada A."/>
            <person name="Yan M."/>
            <person name="Wang P."/>
            <person name="Xu J."/>
            <person name="Bruns T."/>
            <person name="Baldrian P."/>
            <person name="Vilgalys R."/>
            <person name="Henrissat B."/>
            <person name="Grigoriev I.V."/>
            <person name="Hibbett D."/>
            <person name="Nagy L.G."/>
            <person name="Martin F.M."/>
        </authorList>
    </citation>
    <scope>NUCLEOTIDE SEQUENCE</scope>
    <source>
        <strain evidence="1">BED1</strain>
    </source>
</reference>
<organism evidence="1 3">
    <name type="scientific">Boletus edulis BED1</name>
    <dbReference type="NCBI Taxonomy" id="1328754"/>
    <lineage>
        <taxon>Eukaryota</taxon>
        <taxon>Fungi</taxon>
        <taxon>Dikarya</taxon>
        <taxon>Basidiomycota</taxon>
        <taxon>Agaricomycotina</taxon>
        <taxon>Agaricomycetes</taxon>
        <taxon>Agaricomycetidae</taxon>
        <taxon>Boletales</taxon>
        <taxon>Boletineae</taxon>
        <taxon>Boletaceae</taxon>
        <taxon>Boletoideae</taxon>
        <taxon>Boletus</taxon>
    </lineage>
</organism>
<evidence type="ECO:0000313" key="2">
    <source>
        <dbReference type="EMBL" id="KAF8444485.1"/>
    </source>
</evidence>
<sequence>MRLVANLATGAISTLLLNTNIQPSSTDHCLSFIRALQYPYFDRQMVISDVTPADFSHIVFLSSEDKNCHLFAKLVYQPHTHRIITMAPYNIHECAIRHFGTCISKMLSMYQLDEDQHVTFKLHLNSAIHKGQTVVIPDFHLDLRSRSGVSLPRFPFWVGECGFTSGRSQMQMKLKSVAAIAPEMEVALMICIHDSKEESLSPRSHPLHSAPELHHAAFTPSHPPTNYIVPVVVEGIKWLDIKSITVSVFLRGSDGKFNFKDRGEVYAVGSLYPTLRMSNVNGLLDMATKHLLLRVIGMMELVPSADASTSVSRLRTASMTSSFPVWWQTLLEEFQTSLYDTAFSHYHAWRYHEDSD</sequence>
<gene>
    <name evidence="1" type="ORF">L210DRAFT_3642721</name>
    <name evidence="2" type="ORF">L210DRAFT_3642733</name>
</gene>
<accession>A0AAD4GIH8</accession>
<keyword evidence="3" id="KW-1185">Reference proteome</keyword>
<evidence type="ECO:0000313" key="3">
    <source>
        <dbReference type="Proteomes" id="UP001194468"/>
    </source>
</evidence>
<name>A0AAD4GIH8_BOLED</name>
<comment type="caution">
    <text evidence="1">The sequence shown here is derived from an EMBL/GenBank/DDBJ whole genome shotgun (WGS) entry which is preliminary data.</text>
</comment>
<dbReference type="Proteomes" id="UP001194468">
    <property type="component" value="Unassembled WGS sequence"/>
</dbReference>
<dbReference type="EMBL" id="WHUW01000006">
    <property type="protein sequence ID" value="KAF8444481.1"/>
    <property type="molecule type" value="Genomic_DNA"/>
</dbReference>
<proteinExistence type="predicted"/>
<reference evidence="1" key="2">
    <citation type="journal article" date="2020" name="Nat. Commun.">
        <title>Large-scale genome sequencing of mycorrhizal fungi provides insights into the early evolution of symbiotic traits.</title>
        <authorList>
            <person name="Miyauchi S."/>
            <person name="Kiss E."/>
            <person name="Kuo A."/>
            <person name="Drula E."/>
            <person name="Kohler A."/>
            <person name="Sanchez-Garcia M."/>
            <person name="Morin E."/>
            <person name="Andreopoulos B."/>
            <person name="Barry K.W."/>
            <person name="Bonito G."/>
            <person name="Buee M."/>
            <person name="Carver A."/>
            <person name="Chen C."/>
            <person name="Cichocki N."/>
            <person name="Clum A."/>
            <person name="Culley D."/>
            <person name="Crous P.W."/>
            <person name="Fauchery L."/>
            <person name="Girlanda M."/>
            <person name="Hayes R.D."/>
            <person name="Keri Z."/>
            <person name="LaButti K."/>
            <person name="Lipzen A."/>
            <person name="Lombard V."/>
            <person name="Magnuson J."/>
            <person name="Maillard F."/>
            <person name="Murat C."/>
            <person name="Nolan M."/>
            <person name="Ohm R.A."/>
            <person name="Pangilinan J."/>
            <person name="Pereira M.F."/>
            <person name="Perotto S."/>
            <person name="Peter M."/>
            <person name="Pfister S."/>
            <person name="Riley R."/>
            <person name="Sitrit Y."/>
            <person name="Stielow J.B."/>
            <person name="Szollosi G."/>
            <person name="Zifcakova L."/>
            <person name="Stursova M."/>
            <person name="Spatafora J.W."/>
            <person name="Tedersoo L."/>
            <person name="Vaario L.M."/>
            <person name="Yamada A."/>
            <person name="Yan M."/>
            <person name="Wang P."/>
            <person name="Xu J."/>
            <person name="Bruns T."/>
            <person name="Baldrian P."/>
            <person name="Vilgalys R."/>
            <person name="Dunand C."/>
            <person name="Henrissat B."/>
            <person name="Grigoriev I.V."/>
            <person name="Hibbett D."/>
            <person name="Nagy L.G."/>
            <person name="Martin F.M."/>
        </authorList>
    </citation>
    <scope>NUCLEOTIDE SEQUENCE</scope>
    <source>
        <strain evidence="1">BED1</strain>
    </source>
</reference>
<dbReference type="AlphaFoldDB" id="A0AAD4GIH8"/>